<gene>
    <name evidence="14" type="ORF">SAMN05216186_105152</name>
</gene>
<keyword evidence="7" id="KW-0653">Protein transport</keyword>
<dbReference type="InterPro" id="IPR036680">
    <property type="entry name" value="SPOR-like_sf"/>
</dbReference>
<feature type="chain" id="PRO_5011518157" evidence="12">
    <location>
        <begin position="26"/>
        <end position="796"/>
    </location>
</feature>
<dbReference type="Pfam" id="PF21305">
    <property type="entry name" value="type_II_gspD_N0"/>
    <property type="match status" value="1"/>
</dbReference>
<evidence type="ECO:0000256" key="6">
    <source>
        <dbReference type="ARBA" id="ARBA00022729"/>
    </source>
</evidence>
<dbReference type="InterPro" id="IPR001775">
    <property type="entry name" value="GspD/PilQ"/>
</dbReference>
<keyword evidence="6 12" id="KW-0732">Signal</keyword>
<dbReference type="PANTHER" id="PTHR30332">
    <property type="entry name" value="PROBABLE GENERAL SECRETION PATHWAY PROTEIN D"/>
    <property type="match status" value="1"/>
</dbReference>
<dbReference type="InterPro" id="IPR050810">
    <property type="entry name" value="Bact_Secretion_Sys_Channel"/>
</dbReference>
<dbReference type="GO" id="GO:0015627">
    <property type="term" value="C:type II protein secretion system complex"/>
    <property type="evidence" value="ECO:0007669"/>
    <property type="project" value="InterPro"/>
</dbReference>
<evidence type="ECO:0000256" key="2">
    <source>
        <dbReference type="ARBA" id="ARBA00006980"/>
    </source>
</evidence>
<evidence type="ECO:0000256" key="10">
    <source>
        <dbReference type="RuleBase" id="RU004004"/>
    </source>
</evidence>
<evidence type="ECO:0000256" key="4">
    <source>
        <dbReference type="ARBA" id="ARBA00022452"/>
    </source>
</evidence>
<dbReference type="Pfam" id="PF03958">
    <property type="entry name" value="Secretin_N"/>
    <property type="match status" value="3"/>
</dbReference>
<keyword evidence="3 10" id="KW-0813">Transport</keyword>
<evidence type="ECO:0000256" key="11">
    <source>
        <dbReference type="SAM" id="MobiDB-lite"/>
    </source>
</evidence>
<dbReference type="NCBIfam" id="TIGR02517">
    <property type="entry name" value="type_II_gspD"/>
    <property type="match status" value="1"/>
</dbReference>
<evidence type="ECO:0000313" key="15">
    <source>
        <dbReference type="Proteomes" id="UP000198706"/>
    </source>
</evidence>
<sequence>MPFTFLRLTVLLIASGLIAAPVVHAASTSSAAPAAQQQGERWTINLQGADIRDFIGQIAEITGETFVVDPRVKGQVTVVSNASLTLPEVYQLFLSVLATYGYTVLPQGDQARIIPNAEAKAEATKGGLSGADSLETRVIQVQHNAVAELIPLIRPLVPQYGHLAAVTSANAMIISDRKANIARIEEIVRQLDQANQRDYTVYDMRHAWVTDAAEILNNTINGGGQAKGGGTQVIADTRTNRLIFMGPAEARAKLVNLAQSLDTPSSRSANTRVIRLRHNDAKTLAETLGQISETLKTGTGDGSGKPQQLMIRADESLNALVILAEPDTVNMLEDIVRQLDVPRAQVLVEAAIVEVSGDISDALGVQWASDGRGSGTVGIGGVNFSNTGLSVGTLLGAIANNQVPTSLPNGAIVGVGTSNFGALITALSSNSKSNLLSTPTLLTLDNQKAEILVGQNVPFQTGSYATTSDGASNPFTTIERKDIGVTLKVTPHLNEGATLRLEIEQEISSIAPSASLSAQAVDLVTNKRSIKSTILADDGQVIVLGGLIQDDITHSNSKVPLLGDIPLLGRLFRSTQDSHVKRNLMVFLHPTVVRDSAGLNALSGRKYSDMRLLSQASAEAANTLPVEPQRLFDRSQSPGVEIDLRPHTAPQPQSEPAPEAAIPSPAPVTTLLETPKPVDPKQLGNGKGGEDAAPMPTATPPQPPREAEKPQRYAIQLVGGSSLPFMQAVLQQHPGEPLRIQETKRDNEPWFVLLYGDYDDSTKARLAMARLPKQLPQRDAFIFASSAEGTQVSRVP</sequence>
<dbReference type="GO" id="GO:0009279">
    <property type="term" value="C:cell outer membrane"/>
    <property type="evidence" value="ECO:0007669"/>
    <property type="project" value="UniProtKB-SubCell"/>
</dbReference>
<dbReference type="Proteomes" id="UP000198706">
    <property type="component" value="Unassembled WGS sequence"/>
</dbReference>
<name>A0A1G9AB34_9PSED</name>
<dbReference type="InterPro" id="IPR013356">
    <property type="entry name" value="T2SS_GspD"/>
</dbReference>
<dbReference type="PROSITE" id="PS51724">
    <property type="entry name" value="SPOR"/>
    <property type="match status" value="1"/>
</dbReference>
<feature type="region of interest" description="Disordered" evidence="11">
    <location>
        <begin position="640"/>
        <end position="710"/>
    </location>
</feature>
<evidence type="ECO:0000313" key="14">
    <source>
        <dbReference type="EMBL" id="SDK24491.1"/>
    </source>
</evidence>
<dbReference type="PRINTS" id="PR00811">
    <property type="entry name" value="BCTERIALGSPD"/>
</dbReference>
<evidence type="ECO:0000256" key="8">
    <source>
        <dbReference type="ARBA" id="ARBA00023136"/>
    </source>
</evidence>
<dbReference type="Pfam" id="PF00263">
    <property type="entry name" value="Secretin"/>
    <property type="match status" value="1"/>
</dbReference>
<dbReference type="GO" id="GO:0042834">
    <property type="term" value="F:peptidoglycan binding"/>
    <property type="evidence" value="ECO:0007669"/>
    <property type="project" value="InterPro"/>
</dbReference>
<comment type="similarity">
    <text evidence="2">Belongs to the bacterial secretin family. GSP D subfamily.</text>
</comment>
<evidence type="ECO:0000256" key="3">
    <source>
        <dbReference type="ARBA" id="ARBA00022448"/>
    </source>
</evidence>
<dbReference type="InterPro" id="IPR004845">
    <property type="entry name" value="T2SS_GspD_CS"/>
</dbReference>
<dbReference type="PROSITE" id="PS00875">
    <property type="entry name" value="T2SP_D"/>
    <property type="match status" value="1"/>
</dbReference>
<organism evidence="14 15">
    <name type="scientific">Pseudomonas indica</name>
    <dbReference type="NCBI Taxonomy" id="137658"/>
    <lineage>
        <taxon>Bacteria</taxon>
        <taxon>Pseudomonadati</taxon>
        <taxon>Pseudomonadota</taxon>
        <taxon>Gammaproteobacteria</taxon>
        <taxon>Pseudomonadales</taxon>
        <taxon>Pseudomonadaceae</taxon>
        <taxon>Pseudomonas</taxon>
    </lineage>
</organism>
<keyword evidence="9" id="KW-0998">Cell outer membrane</keyword>
<dbReference type="EMBL" id="FNFD01000005">
    <property type="protein sequence ID" value="SDK24491.1"/>
    <property type="molecule type" value="Genomic_DNA"/>
</dbReference>
<accession>A0A1G9AB34</accession>
<feature type="domain" description="SPOR" evidence="13">
    <location>
        <begin position="707"/>
        <end position="785"/>
    </location>
</feature>
<dbReference type="STRING" id="137658.SAMN05216186_105152"/>
<keyword evidence="4" id="KW-1134">Transmembrane beta strand</keyword>
<proteinExistence type="inferred from homology"/>
<evidence type="ECO:0000256" key="7">
    <source>
        <dbReference type="ARBA" id="ARBA00022927"/>
    </source>
</evidence>
<dbReference type="InterPro" id="IPR007730">
    <property type="entry name" value="SPOR-like_dom"/>
</dbReference>
<dbReference type="InterPro" id="IPR005644">
    <property type="entry name" value="NolW-like"/>
</dbReference>
<evidence type="ECO:0000256" key="9">
    <source>
        <dbReference type="ARBA" id="ARBA00023237"/>
    </source>
</evidence>
<feature type="signal peptide" evidence="12">
    <location>
        <begin position="1"/>
        <end position="25"/>
    </location>
</feature>
<evidence type="ECO:0000256" key="12">
    <source>
        <dbReference type="SAM" id="SignalP"/>
    </source>
</evidence>
<keyword evidence="15" id="KW-1185">Reference proteome</keyword>
<dbReference type="Gene3D" id="3.30.70.1070">
    <property type="entry name" value="Sporulation related repeat"/>
    <property type="match status" value="1"/>
</dbReference>
<dbReference type="PANTHER" id="PTHR30332:SF24">
    <property type="entry name" value="SECRETIN GSPD-RELATED"/>
    <property type="match status" value="1"/>
</dbReference>
<evidence type="ECO:0000259" key="13">
    <source>
        <dbReference type="PROSITE" id="PS51724"/>
    </source>
</evidence>
<evidence type="ECO:0000256" key="5">
    <source>
        <dbReference type="ARBA" id="ARBA00022692"/>
    </source>
</evidence>
<keyword evidence="8" id="KW-0472">Membrane</keyword>
<dbReference type="RefSeq" id="WP_084335192.1">
    <property type="nucleotide sequence ID" value="NZ_FNFD01000005.1"/>
</dbReference>
<protein>
    <submittedName>
        <fullName evidence="14">General secretion pathway protein D</fullName>
    </submittedName>
</protein>
<dbReference type="GO" id="GO:0015628">
    <property type="term" value="P:protein secretion by the type II secretion system"/>
    <property type="evidence" value="ECO:0007669"/>
    <property type="project" value="InterPro"/>
</dbReference>
<feature type="compositionally biased region" description="Low complexity" evidence="11">
    <location>
        <begin position="650"/>
        <end position="663"/>
    </location>
</feature>
<reference evidence="14 15" key="1">
    <citation type="submission" date="2016-10" db="EMBL/GenBank/DDBJ databases">
        <authorList>
            <person name="de Groot N.N."/>
        </authorList>
    </citation>
    <scope>NUCLEOTIDE SEQUENCE [LARGE SCALE GENOMIC DNA]</scope>
    <source>
        <strain evidence="14 15">JCM 21544</strain>
    </source>
</reference>
<keyword evidence="5" id="KW-0812">Transmembrane</keyword>
<evidence type="ECO:0000256" key="1">
    <source>
        <dbReference type="ARBA" id="ARBA00004442"/>
    </source>
</evidence>
<dbReference type="InterPro" id="IPR004846">
    <property type="entry name" value="T2SS/T3SS_dom"/>
</dbReference>
<dbReference type="InterPro" id="IPR038591">
    <property type="entry name" value="NolW-like_sf"/>
</dbReference>
<dbReference type="Gene3D" id="3.30.1370.120">
    <property type="match status" value="3"/>
</dbReference>
<dbReference type="AlphaFoldDB" id="A0A1G9AB34"/>
<dbReference type="InterPro" id="IPR049371">
    <property type="entry name" value="GspD-like_N0"/>
</dbReference>
<dbReference type="FunFam" id="3.30.1370.120:FF:000011">
    <property type="entry name" value="Type II secretion system protein"/>
    <property type="match status" value="1"/>
</dbReference>
<comment type="subcellular location">
    <subcellularLocation>
        <location evidence="1 10">Cell outer membrane</location>
    </subcellularLocation>
</comment>